<comment type="cofactor">
    <cofactor evidence="1">
        <name>Mg(2+)</name>
        <dbReference type="ChEBI" id="CHEBI:18420"/>
    </cofactor>
</comment>
<keyword evidence="6" id="KW-0547">Nucleotide-binding</keyword>
<evidence type="ECO:0000259" key="12">
    <source>
        <dbReference type="Pfam" id="PF01743"/>
    </source>
</evidence>
<evidence type="ECO:0000256" key="1">
    <source>
        <dbReference type="ARBA" id="ARBA00001946"/>
    </source>
</evidence>
<name>A0A1E5JTU3_9GAMM</name>
<dbReference type="GO" id="GO:0001680">
    <property type="term" value="P:tRNA 3'-terminal CCA addition"/>
    <property type="evidence" value="ECO:0007669"/>
    <property type="project" value="InterPro"/>
</dbReference>
<keyword evidence="7" id="KW-0692">RNA repair</keyword>
<reference evidence="14 15" key="1">
    <citation type="submission" date="2016-02" db="EMBL/GenBank/DDBJ databases">
        <title>Secondary metabolites in Legionella.</title>
        <authorList>
            <person name="Tobias N.J."/>
            <person name="Bode H.B."/>
        </authorList>
    </citation>
    <scope>NUCLEOTIDE SEQUENCE [LARGE SCALE GENOMIC DNA]</scope>
    <source>
        <strain evidence="14 15">DSM 19216</strain>
    </source>
</reference>
<keyword evidence="4" id="KW-0548">Nucleotidyltransferase</keyword>
<dbReference type="Gene3D" id="3.30.460.10">
    <property type="entry name" value="Beta Polymerase, domain 2"/>
    <property type="match status" value="1"/>
</dbReference>
<dbReference type="Gene3D" id="1.10.3090.10">
    <property type="entry name" value="cca-adding enzyme, domain 2"/>
    <property type="match status" value="1"/>
</dbReference>
<dbReference type="EMBL" id="LSOG01000036">
    <property type="protein sequence ID" value="OEH47932.1"/>
    <property type="molecule type" value="Genomic_DNA"/>
</dbReference>
<dbReference type="STRING" id="45071.Lpar_2081"/>
<dbReference type="CDD" id="cd05398">
    <property type="entry name" value="NT_ClassII-CCAase"/>
    <property type="match status" value="1"/>
</dbReference>
<dbReference type="InterPro" id="IPR002646">
    <property type="entry name" value="PolA_pol_head_dom"/>
</dbReference>
<dbReference type="PATRIC" id="fig|45071.6.peg.2232"/>
<evidence type="ECO:0000256" key="11">
    <source>
        <dbReference type="RuleBase" id="RU003953"/>
    </source>
</evidence>
<dbReference type="SUPFAM" id="SSF81891">
    <property type="entry name" value="Poly A polymerase C-terminal region-like"/>
    <property type="match status" value="1"/>
</dbReference>
<evidence type="ECO:0000256" key="7">
    <source>
        <dbReference type="ARBA" id="ARBA00022800"/>
    </source>
</evidence>
<comment type="caution">
    <text evidence="14">The sequence shown here is derived from an EMBL/GenBank/DDBJ whole genome shotgun (WGS) entry which is preliminary data.</text>
</comment>
<keyword evidence="2 11" id="KW-0808">Transferase</keyword>
<feature type="domain" description="tRNA nucleotidyltransferase/poly(A) polymerase RNA and SrmB- binding" evidence="13">
    <location>
        <begin position="155"/>
        <end position="217"/>
    </location>
</feature>
<evidence type="ECO:0000313" key="14">
    <source>
        <dbReference type="EMBL" id="OEH47932.1"/>
    </source>
</evidence>
<dbReference type="PANTHER" id="PTHR47545:SF1">
    <property type="entry name" value="MULTIFUNCTIONAL CCA PROTEIN"/>
    <property type="match status" value="1"/>
</dbReference>
<keyword evidence="5" id="KW-0479">Metal-binding</keyword>
<dbReference type="GO" id="GO:0004810">
    <property type="term" value="F:CCA tRNA nucleotidyltransferase activity"/>
    <property type="evidence" value="ECO:0007669"/>
    <property type="project" value="InterPro"/>
</dbReference>
<dbReference type="GO" id="GO:0042245">
    <property type="term" value="P:RNA repair"/>
    <property type="evidence" value="ECO:0007669"/>
    <property type="project" value="UniProtKB-KW"/>
</dbReference>
<comment type="similarity">
    <text evidence="11">Belongs to the tRNA nucleotidyltransferase/poly(A) polymerase family.</text>
</comment>
<keyword evidence="3" id="KW-0819">tRNA processing</keyword>
<dbReference type="GO" id="GO:0003723">
    <property type="term" value="F:RNA binding"/>
    <property type="evidence" value="ECO:0007669"/>
    <property type="project" value="UniProtKB-KW"/>
</dbReference>
<feature type="domain" description="Poly A polymerase head" evidence="12">
    <location>
        <begin position="3"/>
        <end position="131"/>
    </location>
</feature>
<dbReference type="OrthoDB" id="9805698at2"/>
<evidence type="ECO:0000313" key="15">
    <source>
        <dbReference type="Proteomes" id="UP000095229"/>
    </source>
</evidence>
<dbReference type="AlphaFoldDB" id="A0A1E5JTU3"/>
<dbReference type="SUPFAM" id="SSF81301">
    <property type="entry name" value="Nucleotidyltransferase"/>
    <property type="match status" value="1"/>
</dbReference>
<keyword evidence="15" id="KW-1185">Reference proteome</keyword>
<organism evidence="14 15">
    <name type="scientific">Legionella parisiensis</name>
    <dbReference type="NCBI Taxonomy" id="45071"/>
    <lineage>
        <taxon>Bacteria</taxon>
        <taxon>Pseudomonadati</taxon>
        <taxon>Pseudomonadota</taxon>
        <taxon>Gammaproteobacteria</taxon>
        <taxon>Legionellales</taxon>
        <taxon>Legionellaceae</taxon>
        <taxon>Legionella</taxon>
    </lineage>
</organism>
<dbReference type="Pfam" id="PF12627">
    <property type="entry name" value="PolyA_pol_RNAbd"/>
    <property type="match status" value="1"/>
</dbReference>
<dbReference type="GO" id="GO:0046872">
    <property type="term" value="F:metal ion binding"/>
    <property type="evidence" value="ECO:0007669"/>
    <property type="project" value="UniProtKB-KW"/>
</dbReference>
<evidence type="ECO:0000256" key="8">
    <source>
        <dbReference type="ARBA" id="ARBA00022840"/>
    </source>
</evidence>
<dbReference type="Pfam" id="PF01743">
    <property type="entry name" value="PolyA_pol"/>
    <property type="match status" value="1"/>
</dbReference>
<evidence type="ECO:0000256" key="4">
    <source>
        <dbReference type="ARBA" id="ARBA00022695"/>
    </source>
</evidence>
<evidence type="ECO:0000256" key="2">
    <source>
        <dbReference type="ARBA" id="ARBA00022679"/>
    </source>
</evidence>
<dbReference type="GO" id="GO:0005524">
    <property type="term" value="F:ATP binding"/>
    <property type="evidence" value="ECO:0007669"/>
    <property type="project" value="UniProtKB-KW"/>
</dbReference>
<evidence type="ECO:0000256" key="10">
    <source>
        <dbReference type="ARBA" id="ARBA00022884"/>
    </source>
</evidence>
<accession>A0A1E5JTU3</accession>
<dbReference type="PANTHER" id="PTHR47545">
    <property type="entry name" value="MULTIFUNCTIONAL CCA PROTEIN"/>
    <property type="match status" value="1"/>
</dbReference>
<dbReference type="InterPro" id="IPR032828">
    <property type="entry name" value="PolyA_RNA-bd"/>
</dbReference>
<keyword evidence="8" id="KW-0067">ATP-binding</keyword>
<evidence type="ECO:0000256" key="5">
    <source>
        <dbReference type="ARBA" id="ARBA00022723"/>
    </source>
</evidence>
<keyword evidence="9" id="KW-0460">Magnesium</keyword>
<keyword evidence="10 11" id="KW-0694">RNA-binding</keyword>
<dbReference type="InterPro" id="IPR012006">
    <property type="entry name" value="CCA_bact"/>
</dbReference>
<dbReference type="PIRSF" id="PIRSF000813">
    <property type="entry name" value="CCA_bact"/>
    <property type="match status" value="1"/>
</dbReference>
<gene>
    <name evidence="14" type="primary">cca_1</name>
    <name evidence="14" type="ORF">lpari_01120</name>
</gene>
<evidence type="ECO:0000259" key="13">
    <source>
        <dbReference type="Pfam" id="PF12627"/>
    </source>
</evidence>
<evidence type="ECO:0000256" key="9">
    <source>
        <dbReference type="ARBA" id="ARBA00022842"/>
    </source>
</evidence>
<evidence type="ECO:0000256" key="3">
    <source>
        <dbReference type="ARBA" id="ARBA00022694"/>
    </source>
</evidence>
<dbReference type="RefSeq" id="WP_058517890.1">
    <property type="nucleotide sequence ID" value="NZ_CAAAIE010000010.1"/>
</dbReference>
<dbReference type="Proteomes" id="UP000095229">
    <property type="component" value="Unassembled WGS sequence"/>
</dbReference>
<sequence length="381" mass="43282">MKIYLVGGAVRDKLRGFLPKDNDWVVVGTTWDDMLNMGYKPVLSSQETKDIPVFLHPETREEYALARCEKRTGVGHAGFEFDFSPAITLMDDLSRRDLTINAMAFQLEEGKLGELIDPYNGKADLEHHILRHVSSAFVEDPLRLLRTARFAACLGFQVAPETMVLMKQMVAKGTVSELSSEQIWKELERALMGEYPENFFDVLKQCGADSILFPDMDILDSSIKVLQRAVAHKDSAYARFAILMQSQSQKEISTFCKQYNIPNQYRDLALLTSKHLPQFRRVPELGAAGLLDLLTNIGAFHNKERFEHCLHIFELCTKEESYAEQLRKAFQAAKSIDTKDLASKYIGHEINRKIKVLRIEAIQQCINTPDDRHLVVGNSVV</sequence>
<evidence type="ECO:0000256" key="6">
    <source>
        <dbReference type="ARBA" id="ARBA00022741"/>
    </source>
</evidence>
<dbReference type="InterPro" id="IPR043519">
    <property type="entry name" value="NT_sf"/>
</dbReference>
<proteinExistence type="inferred from homology"/>
<dbReference type="InterPro" id="IPR050124">
    <property type="entry name" value="tRNA_CCA-adding_enzyme"/>
</dbReference>
<protein>
    <submittedName>
        <fullName evidence="14">Multifunctional CCA protein</fullName>
    </submittedName>
</protein>